<evidence type="ECO:0000256" key="1">
    <source>
        <dbReference type="SAM" id="MobiDB-lite"/>
    </source>
</evidence>
<feature type="compositionally biased region" description="Low complexity" evidence="1">
    <location>
        <begin position="157"/>
        <end position="169"/>
    </location>
</feature>
<dbReference type="Proteomes" id="UP000224634">
    <property type="component" value="Unassembled WGS sequence"/>
</dbReference>
<feature type="region of interest" description="Disordered" evidence="1">
    <location>
        <begin position="81"/>
        <end position="103"/>
    </location>
</feature>
<proteinExistence type="predicted"/>
<evidence type="ECO:0000313" key="2">
    <source>
        <dbReference type="EMBL" id="PGH27463.1"/>
    </source>
</evidence>
<dbReference type="EMBL" id="PDNA01000007">
    <property type="protein sequence ID" value="PGH27463.1"/>
    <property type="molecule type" value="Genomic_DNA"/>
</dbReference>
<feature type="region of interest" description="Disordered" evidence="1">
    <location>
        <begin position="579"/>
        <end position="633"/>
    </location>
</feature>
<evidence type="ECO:0008006" key="4">
    <source>
        <dbReference type="Google" id="ProtNLM"/>
    </source>
</evidence>
<feature type="region of interest" description="Disordered" evidence="1">
    <location>
        <begin position="501"/>
        <end position="532"/>
    </location>
</feature>
<evidence type="ECO:0000313" key="3">
    <source>
        <dbReference type="Proteomes" id="UP000224634"/>
    </source>
</evidence>
<feature type="compositionally biased region" description="Low complexity" evidence="1">
    <location>
        <begin position="32"/>
        <end position="46"/>
    </location>
</feature>
<comment type="caution">
    <text evidence="2">The sequence shown here is derived from an EMBL/GenBank/DDBJ whole genome shotgun (WGS) entry which is preliminary data.</text>
</comment>
<name>A0A2B7Z2L8_POLH7</name>
<dbReference type="STRING" id="1447883.A0A2B7Z2L8"/>
<feature type="compositionally biased region" description="Low complexity" evidence="1">
    <location>
        <begin position="501"/>
        <end position="524"/>
    </location>
</feature>
<gene>
    <name evidence="2" type="ORF">AJ80_00942</name>
</gene>
<reference evidence="2 3" key="1">
    <citation type="submission" date="2017-10" db="EMBL/GenBank/DDBJ databases">
        <title>Comparative genomics in systemic dimorphic fungi from Ajellomycetaceae.</title>
        <authorList>
            <person name="Munoz J.F."/>
            <person name="Mcewen J.G."/>
            <person name="Clay O.K."/>
            <person name="Cuomo C.A."/>
        </authorList>
    </citation>
    <scope>NUCLEOTIDE SEQUENCE [LARGE SCALE GENOMIC DNA]</scope>
    <source>
        <strain evidence="2 3">UAMH7299</strain>
    </source>
</reference>
<feature type="region of interest" description="Disordered" evidence="1">
    <location>
        <begin position="32"/>
        <end position="56"/>
    </location>
</feature>
<dbReference type="OrthoDB" id="5300765at2759"/>
<keyword evidence="3" id="KW-1185">Reference proteome</keyword>
<feature type="compositionally biased region" description="Basic and acidic residues" evidence="1">
    <location>
        <begin position="579"/>
        <end position="594"/>
    </location>
</feature>
<feature type="compositionally biased region" description="Polar residues" evidence="1">
    <location>
        <begin position="132"/>
        <end position="150"/>
    </location>
</feature>
<accession>A0A2B7Z2L8</accession>
<feature type="region of interest" description="Disordered" evidence="1">
    <location>
        <begin position="132"/>
        <end position="170"/>
    </location>
</feature>
<protein>
    <recommendedName>
        <fullName evidence="4">Sialidase</fullName>
    </recommendedName>
</protein>
<dbReference type="AlphaFoldDB" id="A0A2B7Z2L8"/>
<organism evidence="2 3">
    <name type="scientific">Polytolypa hystricis (strain UAMH7299)</name>
    <dbReference type="NCBI Taxonomy" id="1447883"/>
    <lineage>
        <taxon>Eukaryota</taxon>
        <taxon>Fungi</taxon>
        <taxon>Dikarya</taxon>
        <taxon>Ascomycota</taxon>
        <taxon>Pezizomycotina</taxon>
        <taxon>Eurotiomycetes</taxon>
        <taxon>Eurotiomycetidae</taxon>
        <taxon>Onygenales</taxon>
        <taxon>Onygenales incertae sedis</taxon>
        <taxon>Polytolypa</taxon>
    </lineage>
</organism>
<sequence length="633" mass="69111">MSSELYYYRPTTPPSALTEEQLSGILHIRTASGSSVGSNNSSPESVLTNITTPNRSPVVRQHGPTLLPKIRPQDLVVEPMSAGGPHRHRKALSNTRNPPGYPYPINHRPVTQRTLADPVDCTLISPISTTSMLGSRSGSTLSSPVTFTPSHNRRPSGHQSHSRSGSASSIDEATLSRYGYPTYRQLPKYVSQYSPSTPLSASSLVFPTYHLASPIAPQATARKASPEFVFPEPATPTITTPHAAVVNITPSTTLLRYLTAPTQAINLVRSVSYPPNRSHQTYFWWDIRNLRSWSSFSLETINAIPGLTKLLTTEVPMDRTPPTNVPSSRLSPGSEAVLCDLIRDVYAPRVNSALQVSQGRDCLSLYPAPDAHQATSRNTGGPHFLANYATDTEQTSSGSPRGRVVGLVKSFDRWNSGMRNEQPHKRVEYLNGLAHLQKCMRDHSCRYGFIMTEIELVCVRAGCDEGDDVPYFGYLELAAPIATNTSSDTFNPMHLFATGGAPLSRSSSQSSDYSSSSRGASPAHHAPPPPELSGPFTATLALYYLLMLSKSVPLPSQPSWHLNVGGPGALTRQRVLPDGKDKWIPEPQTGERRDAKRMRGWVWPQDAWHRREGGGASRAKAAAAAATKKKWHK</sequence>